<dbReference type="EMBL" id="VBOY01000108">
    <property type="protein sequence ID" value="TMQ63499.1"/>
    <property type="molecule type" value="Genomic_DNA"/>
</dbReference>
<evidence type="ECO:0000259" key="2">
    <source>
        <dbReference type="SMART" id="SM00867"/>
    </source>
</evidence>
<dbReference type="Pfam" id="PF04264">
    <property type="entry name" value="YceI"/>
    <property type="match status" value="1"/>
</dbReference>
<dbReference type="Gene3D" id="2.40.128.110">
    <property type="entry name" value="Lipid/polyisoprenoid-binding, YceI-like"/>
    <property type="match status" value="1"/>
</dbReference>
<evidence type="ECO:0000313" key="4">
    <source>
        <dbReference type="Proteomes" id="UP000316609"/>
    </source>
</evidence>
<evidence type="ECO:0000313" key="3">
    <source>
        <dbReference type="EMBL" id="TMQ63499.1"/>
    </source>
</evidence>
<comment type="caution">
    <text evidence="3">The sequence shown here is derived from an EMBL/GenBank/DDBJ whole genome shotgun (WGS) entry which is preliminary data.</text>
</comment>
<dbReference type="SMART" id="SM00867">
    <property type="entry name" value="YceI"/>
    <property type="match status" value="1"/>
</dbReference>
<sequence length="215" mass="23192">MMQLRLTTIASGLALAISAGAAFAEPVPYLIDGVHSQAEFTIRHFFGKVPGRFNDLNGTILYDDKNLASSKVDVTIQTKSIFTNNERRDNHLRSRDFFFADSFPTITFKSTKVIPGEGSKFKVEGDLTMRGVTKPVVLDAELLGVGAVGIGGQAMGMRAGFEATTLVNRKDYNILWNKTLDQGGTLLGDEVNIHVAVEAAKQDASMGKPPAAKGK</sequence>
<feature type="domain" description="Lipid/polyisoprenoid-binding YceI-like" evidence="2">
    <location>
        <begin position="28"/>
        <end position="200"/>
    </location>
</feature>
<keyword evidence="1" id="KW-0732">Signal</keyword>
<protein>
    <submittedName>
        <fullName evidence="3">Polyisoprenoid-binding protein</fullName>
    </submittedName>
</protein>
<feature type="signal peptide" evidence="1">
    <location>
        <begin position="1"/>
        <end position="24"/>
    </location>
</feature>
<evidence type="ECO:0000256" key="1">
    <source>
        <dbReference type="SAM" id="SignalP"/>
    </source>
</evidence>
<dbReference type="PANTHER" id="PTHR34406:SF1">
    <property type="entry name" value="PROTEIN YCEI"/>
    <property type="match status" value="1"/>
</dbReference>
<dbReference type="SUPFAM" id="SSF101874">
    <property type="entry name" value="YceI-like"/>
    <property type="match status" value="1"/>
</dbReference>
<gene>
    <name evidence="3" type="ORF">E6K78_10575</name>
</gene>
<accession>A0A538TIR5</accession>
<organism evidence="3 4">
    <name type="scientific">Eiseniibacteriota bacterium</name>
    <dbReference type="NCBI Taxonomy" id="2212470"/>
    <lineage>
        <taxon>Bacteria</taxon>
        <taxon>Candidatus Eiseniibacteriota</taxon>
    </lineage>
</organism>
<dbReference type="PANTHER" id="PTHR34406">
    <property type="entry name" value="PROTEIN YCEI"/>
    <property type="match status" value="1"/>
</dbReference>
<proteinExistence type="predicted"/>
<feature type="chain" id="PRO_5021780233" evidence="1">
    <location>
        <begin position="25"/>
        <end position="215"/>
    </location>
</feature>
<reference evidence="3 4" key="1">
    <citation type="journal article" date="2019" name="Nat. Microbiol.">
        <title>Mediterranean grassland soil C-N compound turnover is dependent on rainfall and depth, and is mediated by genomically divergent microorganisms.</title>
        <authorList>
            <person name="Diamond S."/>
            <person name="Andeer P.F."/>
            <person name="Li Z."/>
            <person name="Crits-Christoph A."/>
            <person name="Burstein D."/>
            <person name="Anantharaman K."/>
            <person name="Lane K.R."/>
            <person name="Thomas B.C."/>
            <person name="Pan C."/>
            <person name="Northen T.R."/>
            <person name="Banfield J.F."/>
        </authorList>
    </citation>
    <scope>NUCLEOTIDE SEQUENCE [LARGE SCALE GENOMIC DNA]</scope>
    <source>
        <strain evidence="3">WS_8</strain>
    </source>
</reference>
<dbReference type="Proteomes" id="UP000316609">
    <property type="component" value="Unassembled WGS sequence"/>
</dbReference>
<dbReference type="AlphaFoldDB" id="A0A538TIR5"/>
<name>A0A538TIR5_UNCEI</name>
<dbReference type="InterPro" id="IPR007372">
    <property type="entry name" value="Lipid/polyisoprenoid-bd_YceI"/>
</dbReference>
<dbReference type="InterPro" id="IPR036761">
    <property type="entry name" value="TTHA0802/YceI-like_sf"/>
</dbReference>